<dbReference type="InterPro" id="IPR038385">
    <property type="entry name" value="Sua5/YwlC_C"/>
</dbReference>
<accession>A0A0S2K014</accession>
<name>A0A0S2K014_9GAMM</name>
<dbReference type="PROSITE" id="PS51163">
    <property type="entry name" value="YRDC"/>
    <property type="match status" value="1"/>
</dbReference>
<protein>
    <recommendedName>
        <fullName evidence="4 13">Threonylcarbamoyl-AMP synthase</fullName>
        <shortName evidence="13">TC-AMP synthase</shortName>
        <ecNumber evidence="3 13">2.7.7.87</ecNumber>
    </recommendedName>
    <alternativeName>
        <fullName evidence="11 13">L-threonylcarbamoyladenylate synthase</fullName>
    </alternativeName>
</protein>
<feature type="binding site" evidence="14">
    <location>
        <position position="58"/>
    </location>
    <ligand>
        <name>ATP</name>
        <dbReference type="ChEBI" id="CHEBI:30616"/>
    </ligand>
</feature>
<dbReference type="InterPro" id="IPR017945">
    <property type="entry name" value="DHBP_synth_RibB-like_a/b_dom"/>
</dbReference>
<dbReference type="PANTHER" id="PTHR17490:SF16">
    <property type="entry name" value="THREONYLCARBAMOYL-AMP SYNTHASE"/>
    <property type="match status" value="1"/>
</dbReference>
<dbReference type="InterPro" id="IPR006070">
    <property type="entry name" value="Sua5-like_dom"/>
</dbReference>
<gene>
    <name evidence="16" type="ORF">PP2015_1180</name>
</gene>
<evidence type="ECO:0000256" key="10">
    <source>
        <dbReference type="ARBA" id="ARBA00022840"/>
    </source>
</evidence>
<feature type="binding site" evidence="14">
    <location>
        <position position="121"/>
    </location>
    <ligand>
        <name>L-threonine</name>
        <dbReference type="ChEBI" id="CHEBI:57926"/>
    </ligand>
</feature>
<reference evidence="16 17" key="1">
    <citation type="submission" date="2015-11" db="EMBL/GenBank/DDBJ databases">
        <authorList>
            <person name="Zhang Y."/>
            <person name="Guo Z."/>
        </authorList>
    </citation>
    <scope>NUCLEOTIDE SEQUENCE [LARGE SCALE GENOMIC DNA]</scope>
    <source>
        <strain evidence="16 17">KCTC 12086</strain>
    </source>
</reference>
<evidence type="ECO:0000256" key="7">
    <source>
        <dbReference type="ARBA" id="ARBA00022694"/>
    </source>
</evidence>
<feature type="binding site" evidence="14">
    <location>
        <position position="230"/>
    </location>
    <ligand>
        <name>ATP</name>
        <dbReference type="ChEBI" id="CHEBI:30616"/>
    </ligand>
</feature>
<feature type="binding site" evidence="14">
    <location>
        <position position="117"/>
    </location>
    <ligand>
        <name>ATP</name>
        <dbReference type="ChEBI" id="CHEBI:30616"/>
    </ligand>
</feature>
<comment type="similarity">
    <text evidence="2 13">Belongs to the SUA5 family.</text>
</comment>
<dbReference type="GO" id="GO:0006450">
    <property type="term" value="P:regulation of translational fidelity"/>
    <property type="evidence" value="ECO:0007669"/>
    <property type="project" value="TreeGrafter"/>
</dbReference>
<keyword evidence="7 13" id="KW-0819">tRNA processing</keyword>
<dbReference type="EMBL" id="CP013187">
    <property type="protein sequence ID" value="ALO41696.1"/>
    <property type="molecule type" value="Genomic_DNA"/>
</dbReference>
<dbReference type="GO" id="GO:0008033">
    <property type="term" value="P:tRNA processing"/>
    <property type="evidence" value="ECO:0007669"/>
    <property type="project" value="UniProtKB-KW"/>
</dbReference>
<evidence type="ECO:0000256" key="2">
    <source>
        <dbReference type="ARBA" id="ARBA00007663"/>
    </source>
</evidence>
<dbReference type="GO" id="GO:0003725">
    <property type="term" value="F:double-stranded RNA binding"/>
    <property type="evidence" value="ECO:0007669"/>
    <property type="project" value="UniProtKB-UniRule"/>
</dbReference>
<dbReference type="Proteomes" id="UP000061457">
    <property type="component" value="Chromosome I"/>
</dbReference>
<dbReference type="STRING" id="161398.PP2015_1180"/>
<evidence type="ECO:0000256" key="12">
    <source>
        <dbReference type="ARBA" id="ARBA00048366"/>
    </source>
</evidence>
<evidence type="ECO:0000313" key="16">
    <source>
        <dbReference type="EMBL" id="ALO41696.1"/>
    </source>
</evidence>
<feature type="binding site" evidence="14">
    <location>
        <position position="151"/>
    </location>
    <ligand>
        <name>ATP</name>
        <dbReference type="ChEBI" id="CHEBI:30616"/>
    </ligand>
</feature>
<keyword evidence="8 13" id="KW-0548">Nucleotidyltransferase</keyword>
<dbReference type="NCBIfam" id="TIGR00057">
    <property type="entry name" value="L-threonylcarbamoyladenylate synthase"/>
    <property type="match status" value="1"/>
</dbReference>
<dbReference type="InterPro" id="IPR005145">
    <property type="entry name" value="Sua5_C"/>
</dbReference>
<evidence type="ECO:0000256" key="13">
    <source>
        <dbReference type="PIRNR" id="PIRNR004930"/>
    </source>
</evidence>
<dbReference type="PANTHER" id="PTHR17490">
    <property type="entry name" value="SUA5"/>
    <property type="match status" value="1"/>
</dbReference>
<feature type="binding site" evidence="14">
    <location>
        <position position="195"/>
    </location>
    <ligand>
        <name>ATP</name>
        <dbReference type="ChEBI" id="CHEBI:30616"/>
    </ligand>
</feature>
<dbReference type="AlphaFoldDB" id="A0A0S2K014"/>
<feature type="domain" description="YrdC-like" evidence="15">
    <location>
        <begin position="13"/>
        <end position="199"/>
    </location>
</feature>
<feature type="binding site" evidence="14">
    <location>
        <position position="181"/>
    </location>
    <ligand>
        <name>L-threonine</name>
        <dbReference type="ChEBI" id="CHEBI:57926"/>
    </ligand>
</feature>
<keyword evidence="6 13" id="KW-0808">Transferase</keyword>
<dbReference type="InterPro" id="IPR010923">
    <property type="entry name" value="T(6)A37_SUA5"/>
</dbReference>
<dbReference type="GO" id="GO:0061710">
    <property type="term" value="F:L-threonylcarbamoyladenylate synthase"/>
    <property type="evidence" value="ECO:0007669"/>
    <property type="project" value="UniProtKB-EC"/>
</dbReference>
<comment type="function">
    <text evidence="13">Required for the formation of a threonylcarbamoyl group on adenosine at position 37 (t(6)A37) in tRNAs that read codons beginning with adenine.</text>
</comment>
<evidence type="ECO:0000256" key="14">
    <source>
        <dbReference type="PIRSR" id="PIRSR004930-1"/>
    </source>
</evidence>
<dbReference type="Gene3D" id="3.90.870.10">
    <property type="entry name" value="DHBP synthase"/>
    <property type="match status" value="1"/>
</dbReference>
<dbReference type="RefSeq" id="WP_058029412.1">
    <property type="nucleotide sequence ID" value="NZ_CP013187.1"/>
</dbReference>
<evidence type="ECO:0000256" key="6">
    <source>
        <dbReference type="ARBA" id="ARBA00022679"/>
    </source>
</evidence>
<dbReference type="GO" id="GO:0005737">
    <property type="term" value="C:cytoplasm"/>
    <property type="evidence" value="ECO:0007669"/>
    <property type="project" value="UniProtKB-SubCell"/>
</dbReference>
<evidence type="ECO:0000256" key="9">
    <source>
        <dbReference type="ARBA" id="ARBA00022741"/>
    </source>
</evidence>
<dbReference type="GO" id="GO:0005524">
    <property type="term" value="F:ATP binding"/>
    <property type="evidence" value="ECO:0007669"/>
    <property type="project" value="UniProtKB-UniRule"/>
</dbReference>
<sequence>MNEFETLELLTGDEGIAQAVKLLQQGECVALPTETVYGLAADATQPEAVAKIFAAKGRPSNHPLIVHIPDETHIARWADSEPADLQKLADAFWPGPLTVILNTKAGLNNPVTGGKDTIALRVPSHPLFLKVLIDLDTGLAAPSANRYKQLSPTVPEQVVEQLTGRIPAVLEGGACEHGLESTILDLTSDELRVLRAGPISAAEIEQCLGKPVTTPMDHNEAVPGNVKAHYQPNAPVTLVKTDELTQAIQSESNKNIAVLAYSELVLAELNALDLQPKLIKQIASDAAGYGKGLYYDLYCLDKLTPTKIFVETPPVSDDWQAVNNRLSRAASFEFIPE</sequence>
<organism evidence="16 17">
    <name type="scientific">Pseudoalteromonas phenolica</name>
    <dbReference type="NCBI Taxonomy" id="161398"/>
    <lineage>
        <taxon>Bacteria</taxon>
        <taxon>Pseudomonadati</taxon>
        <taxon>Pseudomonadota</taxon>
        <taxon>Gammaproteobacteria</taxon>
        <taxon>Alteromonadales</taxon>
        <taxon>Pseudoalteromonadaceae</taxon>
        <taxon>Pseudoalteromonas</taxon>
    </lineage>
</organism>
<evidence type="ECO:0000313" key="17">
    <source>
        <dbReference type="Proteomes" id="UP000061457"/>
    </source>
</evidence>
<evidence type="ECO:0000256" key="5">
    <source>
        <dbReference type="ARBA" id="ARBA00022490"/>
    </source>
</evidence>
<keyword evidence="9 13" id="KW-0547">Nucleotide-binding</keyword>
<evidence type="ECO:0000259" key="15">
    <source>
        <dbReference type="PROSITE" id="PS51163"/>
    </source>
</evidence>
<evidence type="ECO:0000256" key="4">
    <source>
        <dbReference type="ARBA" id="ARBA00015492"/>
    </source>
</evidence>
<keyword evidence="17" id="KW-1185">Reference proteome</keyword>
<feature type="binding site" evidence="14">
    <location>
        <position position="141"/>
    </location>
    <ligand>
        <name>L-threonine</name>
        <dbReference type="ChEBI" id="CHEBI:57926"/>
    </ligand>
</feature>
<dbReference type="PATRIC" id="fig|161398.10.peg.1202"/>
<keyword evidence="5 13" id="KW-0963">Cytoplasm</keyword>
<evidence type="ECO:0000256" key="11">
    <source>
        <dbReference type="ARBA" id="ARBA00029774"/>
    </source>
</evidence>
<dbReference type="PIRSF" id="PIRSF004930">
    <property type="entry name" value="Tln_factor_SUA5"/>
    <property type="match status" value="1"/>
</dbReference>
<proteinExistence type="inferred from homology"/>
<evidence type="ECO:0000256" key="1">
    <source>
        <dbReference type="ARBA" id="ARBA00004496"/>
    </source>
</evidence>
<dbReference type="KEGG" id="pphe:PP2015_1180"/>
<feature type="binding site" evidence="14">
    <location>
        <position position="143"/>
    </location>
    <ligand>
        <name>ATP</name>
        <dbReference type="ChEBI" id="CHEBI:30616"/>
    </ligand>
</feature>
<feature type="binding site" evidence="14">
    <location>
        <position position="67"/>
    </location>
    <ligand>
        <name>L-threonine</name>
        <dbReference type="ChEBI" id="CHEBI:57926"/>
    </ligand>
</feature>
<dbReference type="Gene3D" id="3.40.50.11030">
    <property type="entry name" value="Threonylcarbamoyl-AMP synthase, C-terminal domain"/>
    <property type="match status" value="1"/>
</dbReference>
<evidence type="ECO:0000256" key="3">
    <source>
        <dbReference type="ARBA" id="ARBA00012584"/>
    </source>
</evidence>
<dbReference type="InterPro" id="IPR050156">
    <property type="entry name" value="TC-AMP_synthase_SUA5"/>
</dbReference>
<evidence type="ECO:0000256" key="8">
    <source>
        <dbReference type="ARBA" id="ARBA00022695"/>
    </source>
</evidence>
<dbReference type="Pfam" id="PF01300">
    <property type="entry name" value="Sua5_yciO_yrdC"/>
    <property type="match status" value="1"/>
</dbReference>
<comment type="subcellular location">
    <subcellularLocation>
        <location evidence="1 13">Cytoplasm</location>
    </subcellularLocation>
</comment>
<dbReference type="SUPFAM" id="SSF55821">
    <property type="entry name" value="YrdC/RibB"/>
    <property type="match status" value="1"/>
</dbReference>
<dbReference type="GO" id="GO:0000049">
    <property type="term" value="F:tRNA binding"/>
    <property type="evidence" value="ECO:0007669"/>
    <property type="project" value="TreeGrafter"/>
</dbReference>
<comment type="catalytic activity">
    <reaction evidence="12 13">
        <text>L-threonine + hydrogencarbonate + ATP = L-threonylcarbamoyladenylate + diphosphate + H2O</text>
        <dbReference type="Rhea" id="RHEA:36407"/>
        <dbReference type="ChEBI" id="CHEBI:15377"/>
        <dbReference type="ChEBI" id="CHEBI:17544"/>
        <dbReference type="ChEBI" id="CHEBI:30616"/>
        <dbReference type="ChEBI" id="CHEBI:33019"/>
        <dbReference type="ChEBI" id="CHEBI:57926"/>
        <dbReference type="ChEBI" id="CHEBI:73682"/>
        <dbReference type="EC" id="2.7.7.87"/>
    </reaction>
</comment>
<feature type="binding site" evidence="14">
    <location>
        <position position="35"/>
    </location>
    <ligand>
        <name>L-threonine</name>
        <dbReference type="ChEBI" id="CHEBI:57926"/>
    </ligand>
</feature>
<keyword evidence="10 13" id="KW-0067">ATP-binding</keyword>
<dbReference type="Pfam" id="PF03481">
    <property type="entry name" value="Sua5_C"/>
    <property type="match status" value="1"/>
</dbReference>
<dbReference type="EC" id="2.7.7.87" evidence="3 13"/>